<reference evidence="1 2" key="1">
    <citation type="submission" date="2015-03" db="EMBL/GenBank/DDBJ databases">
        <title>Genome sequence of Tenacibaculum sp. S2-2, isolated from intestinal microbiota of sea cucumber, Apostichopus japonicas.</title>
        <authorList>
            <person name="Shao Z."/>
            <person name="Wang L."/>
            <person name="Li X."/>
        </authorList>
    </citation>
    <scope>NUCLEOTIDE SEQUENCE [LARGE SCALE GENOMIC DNA]</scope>
    <source>
        <strain evidence="1 2">S2-2</strain>
    </source>
</reference>
<dbReference type="Proteomes" id="UP000194221">
    <property type="component" value="Unassembled WGS sequence"/>
</dbReference>
<dbReference type="EMBL" id="LAPZ01000017">
    <property type="protein sequence ID" value="OSY86909.1"/>
    <property type="molecule type" value="Genomic_DNA"/>
</dbReference>
<name>A0A1Y2PAW9_9FLAO</name>
<dbReference type="AlphaFoldDB" id="A0A1Y2PAW9"/>
<proteinExistence type="predicted"/>
<dbReference type="InParanoid" id="A0A1Y2PAW9"/>
<accession>A0A1Y2PAW9</accession>
<gene>
    <name evidence="1" type="ORF">WH52_14085</name>
</gene>
<dbReference type="Pfam" id="PF19765">
    <property type="entry name" value="DUF6252"/>
    <property type="match status" value="1"/>
</dbReference>
<protein>
    <submittedName>
        <fullName evidence="1">Uncharacterized protein</fullName>
    </submittedName>
</protein>
<dbReference type="InterPro" id="IPR046219">
    <property type="entry name" value="DUF6252"/>
</dbReference>
<sequence>MACSDDDPTEGTNGGATLTAKVDGTGFTSLEATVGAVVNSGVLAVQGSDSSGKYIRINISSYNGKGTYKAGDALSNTNLMMYGTVTPIKAWATTFNFGTGTVTITEDTSTHIKGTFSFDGYEAGDKTTKKITEGTFNAPKK</sequence>
<comment type="caution">
    <text evidence="1">The sequence shown here is derived from an EMBL/GenBank/DDBJ whole genome shotgun (WGS) entry which is preliminary data.</text>
</comment>
<keyword evidence="2" id="KW-1185">Reference proteome</keyword>
<dbReference type="STRING" id="1635173.WH52_14085"/>
<evidence type="ECO:0000313" key="2">
    <source>
        <dbReference type="Proteomes" id="UP000194221"/>
    </source>
</evidence>
<organism evidence="1 2">
    <name type="scientific">Tenacibaculum holothuriorum</name>
    <dbReference type="NCBI Taxonomy" id="1635173"/>
    <lineage>
        <taxon>Bacteria</taxon>
        <taxon>Pseudomonadati</taxon>
        <taxon>Bacteroidota</taxon>
        <taxon>Flavobacteriia</taxon>
        <taxon>Flavobacteriales</taxon>
        <taxon>Flavobacteriaceae</taxon>
        <taxon>Tenacibaculum</taxon>
    </lineage>
</organism>
<evidence type="ECO:0000313" key="1">
    <source>
        <dbReference type="EMBL" id="OSY86909.1"/>
    </source>
</evidence>